<feature type="domain" description="Activator of Hsp90 ATPase homologue 1/2-like C-terminal" evidence="1">
    <location>
        <begin position="19"/>
        <end position="108"/>
    </location>
</feature>
<dbReference type="InterPro" id="IPR013538">
    <property type="entry name" value="ASHA1/2-like_C"/>
</dbReference>
<sequence>MNKGAAPKQDLHFRRIFASPVEKVWTAWTDPEFIKMWWGPDGFICPSAEMDVREGGVSLVCMRAPQQFGGQDSYNSWTYSRIVPNRLMEFTVHFTDKEGKPLHPVEMGMPAEMPCEVRHSVAFTELENGGPS</sequence>
<dbReference type="CDD" id="cd07814">
    <property type="entry name" value="SRPBCC_CalC_Aha1-like"/>
    <property type="match status" value="1"/>
</dbReference>
<dbReference type="Proteomes" id="UP000730618">
    <property type="component" value="Unassembled WGS sequence"/>
</dbReference>
<dbReference type="EMBL" id="CAJVCE010000047">
    <property type="protein sequence ID" value="CAG7658760.1"/>
    <property type="molecule type" value="Genomic_DNA"/>
</dbReference>
<accession>A0ABM8VU96</accession>
<reference evidence="2 3" key="1">
    <citation type="submission" date="2021-06" db="EMBL/GenBank/DDBJ databases">
        <authorList>
            <person name="Criscuolo A."/>
        </authorList>
    </citation>
    <scope>NUCLEOTIDE SEQUENCE [LARGE SCALE GENOMIC DNA]</scope>
    <source>
        <strain evidence="3">CIP 111802</strain>
    </source>
</reference>
<comment type="caution">
    <text evidence="2">The sequence shown here is derived from an EMBL/GenBank/DDBJ whole genome shotgun (WGS) entry which is preliminary data.</text>
</comment>
<evidence type="ECO:0000313" key="3">
    <source>
        <dbReference type="Proteomes" id="UP000730618"/>
    </source>
</evidence>
<keyword evidence="3" id="KW-1185">Reference proteome</keyword>
<evidence type="ECO:0000259" key="1">
    <source>
        <dbReference type="Pfam" id="PF08327"/>
    </source>
</evidence>
<protein>
    <recommendedName>
        <fullName evidence="1">Activator of Hsp90 ATPase homologue 1/2-like C-terminal domain-containing protein</fullName>
    </recommendedName>
</protein>
<organism evidence="2 3">
    <name type="scientific">Paenibacillus allorhizosphaerae</name>
    <dbReference type="NCBI Taxonomy" id="2849866"/>
    <lineage>
        <taxon>Bacteria</taxon>
        <taxon>Bacillati</taxon>
        <taxon>Bacillota</taxon>
        <taxon>Bacilli</taxon>
        <taxon>Bacillales</taxon>
        <taxon>Paenibacillaceae</taxon>
        <taxon>Paenibacillus</taxon>
    </lineage>
</organism>
<dbReference type="Pfam" id="PF08327">
    <property type="entry name" value="AHSA1"/>
    <property type="match status" value="1"/>
</dbReference>
<proteinExistence type="predicted"/>
<gene>
    <name evidence="2" type="ORF">PAECIP111802_07158</name>
</gene>
<evidence type="ECO:0000313" key="2">
    <source>
        <dbReference type="EMBL" id="CAG7658760.1"/>
    </source>
</evidence>
<name>A0ABM8VU96_9BACL</name>